<sequence>VVSAPPPAGGSSPHRCVIEEKRRRRVFRTIQNKAKGVVVVYVLVCSAFSQLCYSVIPVSIRHKGSACMAAPVSALQAALEQLRASRTLQLKLDRPVRAAVLALGRCLADERREDSYEYDVTLTDGAVRVTCRLAPDLNRHVHTNALRCGACVLLAQLSLVHDERRLGHSWVRVDAARCGPEDAAVLRSVTDLDSLRWWSRDDTGPCASSRADLPLQRSRKHYLPLWNNEDPHGAVWVPNTAPPDVVIDVSKLSLLGDLDAFFCSSRRPLPLLVRVLHKSRLRYYGKPGQNLDFPFQAYFEVADQTGVMSMVLWNDLCPEWYQRLAVGSVLHLQHYTLKRSYRNRSRPQLSYLPLLTFHTIEICLNPRNPSAVVTVIPPKSVQPQWSLPEVTFNFCTRSEVEGLASNQACDLIGLVIYVGRVERIRNKGNSIPEKFWTYRWIHAVDGTSDCPFILEIFTSSQPEIFNNICPSKTTPPLHVCPMTYLVCTQMRVCREAGSSLYLTSSAETQLFITGCHRKQPYVSDPKVKVFIQWTKTLKETTVLRKTRVGGHYCYPPPPPTYTPPTSSTPSRDCEAPLSLMAVADLQRELAGLYYREHRTVAIQGQIAAVQYHSWSQGAPQSGTNTAQHTPRKIQQGSGSVGVARESVSASSTGLMEHAVMSAAPPGDSTASRKRRKIDQGTKQTRLADLQEDEDDESQYDDDDESGEGHSNLASVEQSPLTTDNRQTASTVALDPSASWESSVWALLKQNIVNHFRCGSLDRESMAEKFSFDDRDALLYRINLSPSSWSPDLPSDTILDTHTPVDASGYFTLTILGLNQQAAVNAVFVPVFSSDDPRAIGMPAPGLHDNTLMAFLSLGGICAQTTETLLSSAPALEGVKVVCVLDVCLLGPERVEIICSKIYQTAHISADVSPV</sequence>
<dbReference type="InterPro" id="IPR012340">
    <property type="entry name" value="NA-bd_OB-fold"/>
</dbReference>
<feature type="region of interest" description="Disordered" evidence="1">
    <location>
        <begin position="616"/>
        <end position="729"/>
    </location>
</feature>
<organism evidence="2 3">
    <name type="scientific">Electrophorus voltai</name>
    <dbReference type="NCBI Taxonomy" id="2609070"/>
    <lineage>
        <taxon>Eukaryota</taxon>
        <taxon>Metazoa</taxon>
        <taxon>Chordata</taxon>
        <taxon>Craniata</taxon>
        <taxon>Vertebrata</taxon>
        <taxon>Euteleostomi</taxon>
        <taxon>Actinopterygii</taxon>
        <taxon>Neopterygii</taxon>
        <taxon>Teleostei</taxon>
        <taxon>Ostariophysi</taxon>
        <taxon>Gymnotiformes</taxon>
        <taxon>Gymnotoidei</taxon>
        <taxon>Gymnotidae</taxon>
        <taxon>Electrophorus</taxon>
    </lineage>
</organism>
<dbReference type="Pfam" id="PF17659">
    <property type="entry name" value="RADX"/>
    <property type="match status" value="1"/>
</dbReference>
<name>A0AAD8YXF8_9TELE</name>
<gene>
    <name evidence="2" type="ORF">P4O66_015915</name>
</gene>
<dbReference type="Proteomes" id="UP001239994">
    <property type="component" value="Unassembled WGS sequence"/>
</dbReference>
<dbReference type="PANTHER" id="PTHR14944:SF4">
    <property type="entry name" value="RPA1 RELATED SINGLE STRANDED DNA BINDING PROTEIN, X-LINKED"/>
    <property type="match status" value="1"/>
</dbReference>
<feature type="non-terminal residue" evidence="2">
    <location>
        <position position="1"/>
    </location>
</feature>
<dbReference type="AlphaFoldDB" id="A0AAD8YXF8"/>
<evidence type="ECO:0000313" key="3">
    <source>
        <dbReference type="Proteomes" id="UP001239994"/>
    </source>
</evidence>
<proteinExistence type="predicted"/>
<feature type="compositionally biased region" description="Polar residues" evidence="1">
    <location>
        <begin position="616"/>
        <end position="637"/>
    </location>
</feature>
<dbReference type="PANTHER" id="PTHR14944">
    <property type="entry name" value="RPA-RELATED PROTEIN RADX"/>
    <property type="match status" value="1"/>
</dbReference>
<dbReference type="EMBL" id="JAROKS010000023">
    <property type="protein sequence ID" value="KAK1787490.1"/>
    <property type="molecule type" value="Genomic_DNA"/>
</dbReference>
<keyword evidence="3" id="KW-1185">Reference proteome</keyword>
<feature type="compositionally biased region" description="Acidic residues" evidence="1">
    <location>
        <begin position="689"/>
        <end position="705"/>
    </location>
</feature>
<reference evidence="2" key="1">
    <citation type="submission" date="2023-03" db="EMBL/GenBank/DDBJ databases">
        <title>Electrophorus voltai genome.</title>
        <authorList>
            <person name="Bian C."/>
        </authorList>
    </citation>
    <scope>NUCLEOTIDE SEQUENCE</scope>
    <source>
        <strain evidence="2">CB-2022</strain>
        <tissue evidence="2">Muscle</tissue>
    </source>
</reference>
<dbReference type="GO" id="GO:0003697">
    <property type="term" value="F:single-stranded DNA binding"/>
    <property type="evidence" value="ECO:0007669"/>
    <property type="project" value="InterPro"/>
</dbReference>
<dbReference type="InterPro" id="IPR040893">
    <property type="entry name" value="RADX"/>
</dbReference>
<protein>
    <recommendedName>
        <fullName evidence="4">RPA1 related single stranded DNA binding protein</fullName>
    </recommendedName>
</protein>
<comment type="caution">
    <text evidence="2">The sequence shown here is derived from an EMBL/GenBank/DDBJ whole genome shotgun (WGS) entry which is preliminary data.</text>
</comment>
<evidence type="ECO:0008006" key="4">
    <source>
        <dbReference type="Google" id="ProtNLM"/>
    </source>
</evidence>
<accession>A0AAD8YXF8</accession>
<evidence type="ECO:0000256" key="1">
    <source>
        <dbReference type="SAM" id="MobiDB-lite"/>
    </source>
</evidence>
<feature type="compositionally biased region" description="Polar residues" evidence="1">
    <location>
        <begin position="711"/>
        <end position="729"/>
    </location>
</feature>
<evidence type="ECO:0000313" key="2">
    <source>
        <dbReference type="EMBL" id="KAK1787490.1"/>
    </source>
</evidence>
<dbReference type="Gene3D" id="2.40.50.140">
    <property type="entry name" value="Nucleic acid-binding proteins"/>
    <property type="match status" value="2"/>
</dbReference>